<name>A0A1P8Q2W4_9LACO</name>
<accession>A0A1P8Q2W4</accession>
<dbReference type="AlphaFoldDB" id="A0A1P8Q2W4"/>
<keyword evidence="3 7" id="KW-0808">Transferase</keyword>
<dbReference type="Pfam" id="PF02803">
    <property type="entry name" value="Thiolase_C"/>
    <property type="match status" value="1"/>
</dbReference>
<sequence length="384" mass="41091">MNPVVIIDAKRTAIGKFRGEFADVSAVELGTQLVKKMLKKNKIDPKSVDQFIFGNVYQAGAGQNPARQVALNALGSVESTAMTINQVCGSGLKAIHEATNALLLGDAEIIVAGGIESMSNAPFYAKRVGKLEASENKGDTLFRDGLWDAFNNQHMGITAENVAQKYAVTRQQQDQFAYASQQKAASSIDELSKEIIPIDVDGEEITKDESIRPNTTLKKMSELKPAFEENGTVTAGNSSPLNDGAAALIMMRKDLADSLGLDYIAEITGYTEVGINPNFMGYAPYFAIKKYAEKFKVDLDDIDLYEINEAFASQAFAVTRDLNLPAKKVNIYGGGIALGHPLGATGARLIVSLINALQNTNQQTGIASLCIGGGMGMALGIKLP</sequence>
<feature type="active site" description="Acyl-thioester intermediate" evidence="6">
    <location>
        <position position="88"/>
    </location>
</feature>
<dbReference type="EMBL" id="CP019323">
    <property type="protein sequence ID" value="APX72166.1"/>
    <property type="molecule type" value="Genomic_DNA"/>
</dbReference>
<evidence type="ECO:0000313" key="11">
    <source>
        <dbReference type="Proteomes" id="UP000187499"/>
    </source>
</evidence>
<organism evidence="10 11">
    <name type="scientific">Companilactobacillus allii</name>
    <dbReference type="NCBI Taxonomy" id="1847728"/>
    <lineage>
        <taxon>Bacteria</taxon>
        <taxon>Bacillati</taxon>
        <taxon>Bacillota</taxon>
        <taxon>Bacilli</taxon>
        <taxon>Lactobacillales</taxon>
        <taxon>Lactobacillaceae</taxon>
        <taxon>Companilactobacillus</taxon>
    </lineage>
</organism>
<evidence type="ECO:0000256" key="5">
    <source>
        <dbReference type="ARBA" id="ARBA00030755"/>
    </source>
</evidence>
<dbReference type="InterPro" id="IPR020616">
    <property type="entry name" value="Thiolase_N"/>
</dbReference>
<dbReference type="KEGG" id="lalw:BTM29_06165"/>
<keyword evidence="11" id="KW-1185">Reference proteome</keyword>
<evidence type="ECO:0000256" key="4">
    <source>
        <dbReference type="ARBA" id="ARBA00023315"/>
    </source>
</evidence>
<evidence type="ECO:0000256" key="1">
    <source>
        <dbReference type="ARBA" id="ARBA00010982"/>
    </source>
</evidence>
<evidence type="ECO:0000259" key="9">
    <source>
        <dbReference type="Pfam" id="PF02803"/>
    </source>
</evidence>
<feature type="active site" description="Proton acceptor" evidence="6">
    <location>
        <position position="370"/>
    </location>
</feature>
<dbReference type="InterPro" id="IPR020610">
    <property type="entry name" value="Thiolase_AS"/>
</dbReference>
<evidence type="ECO:0000313" key="10">
    <source>
        <dbReference type="EMBL" id="APX72166.1"/>
    </source>
</evidence>
<dbReference type="PIRSF" id="PIRSF000429">
    <property type="entry name" value="Ac-CoA_Ac_transf"/>
    <property type="match status" value="1"/>
</dbReference>
<dbReference type="InterPro" id="IPR020617">
    <property type="entry name" value="Thiolase_C"/>
</dbReference>
<reference evidence="11" key="1">
    <citation type="submission" date="2016-12" db="EMBL/GenBank/DDBJ databases">
        <authorList>
            <person name="Jung M.Y."/>
            <person name="Lee S.H."/>
        </authorList>
    </citation>
    <scope>NUCLEOTIDE SEQUENCE [LARGE SCALE GENOMIC DNA]</scope>
    <source>
        <strain evidence="11">WiKim39</strain>
    </source>
</reference>
<feature type="domain" description="Thiolase C-terminal" evidence="9">
    <location>
        <begin position="263"/>
        <end position="381"/>
    </location>
</feature>
<dbReference type="EC" id="2.3.1.9" evidence="2"/>
<proteinExistence type="inferred from homology"/>
<comment type="similarity">
    <text evidence="1 7">Belongs to the thiolase-like superfamily. Thiolase family.</text>
</comment>
<dbReference type="PROSITE" id="PS00737">
    <property type="entry name" value="THIOLASE_2"/>
    <property type="match status" value="1"/>
</dbReference>
<dbReference type="SUPFAM" id="SSF53901">
    <property type="entry name" value="Thiolase-like"/>
    <property type="match status" value="2"/>
</dbReference>
<dbReference type="InterPro" id="IPR016039">
    <property type="entry name" value="Thiolase-like"/>
</dbReference>
<evidence type="ECO:0000256" key="3">
    <source>
        <dbReference type="ARBA" id="ARBA00022679"/>
    </source>
</evidence>
<dbReference type="RefSeq" id="WP_076614707.1">
    <property type="nucleotide sequence ID" value="NZ_CP019323.1"/>
</dbReference>
<dbReference type="PROSITE" id="PS00098">
    <property type="entry name" value="THIOLASE_1"/>
    <property type="match status" value="1"/>
</dbReference>
<dbReference type="Gene3D" id="3.40.47.10">
    <property type="match status" value="2"/>
</dbReference>
<dbReference type="InterPro" id="IPR020615">
    <property type="entry name" value="Thiolase_acyl_enz_int_AS"/>
</dbReference>
<dbReference type="NCBIfam" id="TIGR01930">
    <property type="entry name" value="AcCoA-C-Actrans"/>
    <property type="match status" value="1"/>
</dbReference>
<feature type="domain" description="Thiolase N-terminal" evidence="8">
    <location>
        <begin position="4"/>
        <end position="253"/>
    </location>
</feature>
<gene>
    <name evidence="10" type="ORF">BTM29_06165</name>
</gene>
<dbReference type="InterPro" id="IPR020613">
    <property type="entry name" value="Thiolase_CS"/>
</dbReference>
<dbReference type="InterPro" id="IPR002155">
    <property type="entry name" value="Thiolase"/>
</dbReference>
<dbReference type="PROSITE" id="PS00099">
    <property type="entry name" value="THIOLASE_3"/>
    <property type="match status" value="1"/>
</dbReference>
<evidence type="ECO:0000259" key="8">
    <source>
        <dbReference type="Pfam" id="PF00108"/>
    </source>
</evidence>
<dbReference type="OrthoDB" id="9764892at2"/>
<dbReference type="CDD" id="cd00751">
    <property type="entry name" value="thiolase"/>
    <property type="match status" value="1"/>
</dbReference>
<dbReference type="GO" id="GO:0003985">
    <property type="term" value="F:acetyl-CoA C-acetyltransferase activity"/>
    <property type="evidence" value="ECO:0007669"/>
    <property type="project" value="UniProtKB-EC"/>
</dbReference>
<feature type="active site" description="Proton acceptor" evidence="6">
    <location>
        <position position="340"/>
    </location>
</feature>
<protein>
    <recommendedName>
        <fullName evidence="2">acetyl-CoA C-acetyltransferase</fullName>
        <ecNumber evidence="2">2.3.1.9</ecNumber>
    </recommendedName>
    <alternativeName>
        <fullName evidence="5">Acetoacetyl-CoA thiolase</fullName>
    </alternativeName>
</protein>
<dbReference type="PANTHER" id="PTHR18919:SF107">
    <property type="entry name" value="ACETYL-COA ACETYLTRANSFERASE, CYTOSOLIC"/>
    <property type="match status" value="1"/>
</dbReference>
<evidence type="ECO:0000256" key="2">
    <source>
        <dbReference type="ARBA" id="ARBA00012705"/>
    </source>
</evidence>
<dbReference type="Pfam" id="PF00108">
    <property type="entry name" value="Thiolase_N"/>
    <property type="match status" value="1"/>
</dbReference>
<dbReference type="Proteomes" id="UP000187499">
    <property type="component" value="Chromosome"/>
</dbReference>
<dbReference type="FunFam" id="3.40.47.10:FF:000010">
    <property type="entry name" value="Acetyl-CoA acetyltransferase (Thiolase)"/>
    <property type="match status" value="1"/>
</dbReference>
<dbReference type="PANTHER" id="PTHR18919">
    <property type="entry name" value="ACETYL-COA C-ACYLTRANSFERASE"/>
    <property type="match status" value="1"/>
</dbReference>
<evidence type="ECO:0000256" key="7">
    <source>
        <dbReference type="RuleBase" id="RU003557"/>
    </source>
</evidence>
<keyword evidence="4 7" id="KW-0012">Acyltransferase</keyword>
<dbReference type="STRING" id="1847728.BTM29_06165"/>
<evidence type="ECO:0000256" key="6">
    <source>
        <dbReference type="PIRSR" id="PIRSR000429-1"/>
    </source>
</evidence>